<feature type="region of interest" description="Disordered" evidence="1">
    <location>
        <begin position="12"/>
        <end position="32"/>
    </location>
</feature>
<proteinExistence type="predicted"/>
<evidence type="ECO:0000256" key="1">
    <source>
        <dbReference type="SAM" id="MobiDB-lite"/>
    </source>
</evidence>
<gene>
    <name evidence="4" type="ORF">PHLGIDRAFT_124173</name>
</gene>
<sequence>MKKLFTKPFKLGSAKEAQPLPKPQSTLPGTTHTTAALQPKFTLPPSPHPCPHEYVALLATASGLLLRPRLPQGLHPESHVRIAWGKEGAIEEIQDDGENDGVDWSDSVVVYGIIGILNLFTASQLLVVSGRSDVGYVLDPSQEVFSVKHVTVIPLTEIRANDALKTLAARNNADPRSSLVPASSLTMPVSLDDVPSGSDSRGPDAPRVTFAEEEQVKIMTPRALEGKGFEHSDDEYEPETGASSPSDSVASTPTSEFSVMTGNIAKTLADRLSFWNKMGKKPASGTPTIEQTLADDSEQLPSHSRRSSVDERTSLDAIIKQGDRKPSEILEAMVEAQSSAPTTVAQKNSELEEKIIREVVHQFVKGGMYFAYRFDITRSLQQKQELISQAKKRNTLLADLNAIDEHHKMSPDDGKVHVLAEPSPTLPLWRRVDRQYWWNEWLSKPLLDAGLHTYVLPIMQGFFQIAHFGIPREPEETEEGDYAVVDYALISRRSRDRAGLRYQRRGIDDDSNAANFVETETIMRVERESFQNVFSHIQVRGSIPLFWSQPGYSLKPAPVLSPDRSHEQNIDALRRHLQRLLQRYGPINIVNLAEQHGKEGAVTKAYGEHVQEAALKDVQYLDYDFHTETKGMKYENISKLIDQLQRTFEGQGYLWISNDLIMSQQKGVFRVNCIDCLDRTNVVESAFARHVLNRQLGSVALQYPSGPNKTEAEVVLNDVWANNGDAISREYAGTSALKGDFTRTGKRDIGGMLNDGVNSLARMYTSTFADWFGQAVIDFMLGNRTISVFSEFLLRLQSSDPRDLIRISKIRAEAIADCVSRVLSEGERLLSGWTLFAPAEMNAKVSDKFEEKVLLLSVRAIYIISYDYTLEKVKMYTRVPLRDVASITKGPYILSPLEEGSRDPLQNYGFIITWRNTRQDTRITSYSIGNNVDFASPPSSPSFPPSPGSPKRPSSPRPPQRANTLSRILSNAAAPVLNKDTTFAAFKVLPIDPARSRRENGSFFEPADELTGVSNCKEAVDVMVEAVHRACLDAKGGQGEFVTEGDVVSLAEAQRMTSVYAKMEYGVKRLLWLGG</sequence>
<evidence type="ECO:0000259" key="3">
    <source>
        <dbReference type="PROSITE" id="PS51791"/>
    </source>
</evidence>
<feature type="domain" description="SAC" evidence="2">
    <location>
        <begin position="359"/>
        <end position="733"/>
    </location>
</feature>
<dbReference type="STRING" id="745531.A0A0C3SDZ1"/>
<dbReference type="PROSITE" id="PS50275">
    <property type="entry name" value="SAC"/>
    <property type="match status" value="1"/>
</dbReference>
<dbReference type="InterPro" id="IPR002013">
    <property type="entry name" value="SAC_dom"/>
</dbReference>
<name>A0A0C3SDZ1_PHLG1</name>
<evidence type="ECO:0000313" key="5">
    <source>
        <dbReference type="Proteomes" id="UP000053257"/>
    </source>
</evidence>
<feature type="domain" description="HSac2" evidence="3">
    <location>
        <begin position="805"/>
        <end position="969"/>
    </location>
</feature>
<dbReference type="Pfam" id="PF02383">
    <property type="entry name" value="Syja_N"/>
    <property type="match status" value="1"/>
</dbReference>
<dbReference type="Pfam" id="PF12456">
    <property type="entry name" value="hSac2"/>
    <property type="match status" value="1"/>
</dbReference>
<feature type="region of interest" description="Disordered" evidence="1">
    <location>
        <begin position="279"/>
        <end position="316"/>
    </location>
</feature>
<evidence type="ECO:0008006" key="6">
    <source>
        <dbReference type="Google" id="ProtNLM"/>
    </source>
</evidence>
<accession>A0A0C3SDZ1</accession>
<protein>
    <recommendedName>
        <fullName evidence="6">SAC domain-containing protein</fullName>
    </recommendedName>
</protein>
<dbReference type="PROSITE" id="PS51791">
    <property type="entry name" value="HSAC2"/>
    <property type="match status" value="1"/>
</dbReference>
<dbReference type="AlphaFoldDB" id="A0A0C3SDZ1"/>
<feature type="compositionally biased region" description="Pro residues" evidence="1">
    <location>
        <begin position="938"/>
        <end position="959"/>
    </location>
</feature>
<dbReference type="PANTHER" id="PTHR45662">
    <property type="entry name" value="PHOSPHATIDYLINOSITIDE PHOSPHATASE SAC1"/>
    <property type="match status" value="1"/>
</dbReference>
<organism evidence="4 5">
    <name type="scientific">Phlebiopsis gigantea (strain 11061_1 CR5-6)</name>
    <name type="common">White-rot fungus</name>
    <name type="synonym">Peniophora gigantea</name>
    <dbReference type="NCBI Taxonomy" id="745531"/>
    <lineage>
        <taxon>Eukaryota</taxon>
        <taxon>Fungi</taxon>
        <taxon>Dikarya</taxon>
        <taxon>Basidiomycota</taxon>
        <taxon>Agaricomycotina</taxon>
        <taxon>Agaricomycetes</taxon>
        <taxon>Polyporales</taxon>
        <taxon>Phanerochaetaceae</taxon>
        <taxon>Phlebiopsis</taxon>
    </lineage>
</organism>
<feature type="region of interest" description="Disordered" evidence="1">
    <location>
        <begin position="936"/>
        <end position="963"/>
    </location>
</feature>
<feature type="region of interest" description="Disordered" evidence="1">
    <location>
        <begin position="172"/>
        <end position="255"/>
    </location>
</feature>
<dbReference type="GO" id="GO:0005783">
    <property type="term" value="C:endoplasmic reticulum"/>
    <property type="evidence" value="ECO:0007669"/>
    <property type="project" value="TreeGrafter"/>
</dbReference>
<dbReference type="Proteomes" id="UP000053257">
    <property type="component" value="Unassembled WGS sequence"/>
</dbReference>
<reference evidence="4 5" key="1">
    <citation type="journal article" date="2014" name="PLoS Genet.">
        <title>Analysis of the Phlebiopsis gigantea genome, transcriptome and secretome provides insight into its pioneer colonization strategies of wood.</title>
        <authorList>
            <person name="Hori C."/>
            <person name="Ishida T."/>
            <person name="Igarashi K."/>
            <person name="Samejima M."/>
            <person name="Suzuki H."/>
            <person name="Master E."/>
            <person name="Ferreira P."/>
            <person name="Ruiz-Duenas F.J."/>
            <person name="Held B."/>
            <person name="Canessa P."/>
            <person name="Larrondo L.F."/>
            <person name="Schmoll M."/>
            <person name="Druzhinina I.S."/>
            <person name="Kubicek C.P."/>
            <person name="Gaskell J.A."/>
            <person name="Kersten P."/>
            <person name="St John F."/>
            <person name="Glasner J."/>
            <person name="Sabat G."/>
            <person name="Splinter BonDurant S."/>
            <person name="Syed K."/>
            <person name="Yadav J."/>
            <person name="Mgbeahuruike A.C."/>
            <person name="Kovalchuk A."/>
            <person name="Asiegbu F.O."/>
            <person name="Lackner G."/>
            <person name="Hoffmeister D."/>
            <person name="Rencoret J."/>
            <person name="Gutierrez A."/>
            <person name="Sun H."/>
            <person name="Lindquist E."/>
            <person name="Barry K."/>
            <person name="Riley R."/>
            <person name="Grigoriev I.V."/>
            <person name="Henrissat B."/>
            <person name="Kues U."/>
            <person name="Berka R.M."/>
            <person name="Martinez A.T."/>
            <person name="Covert S.F."/>
            <person name="Blanchette R.A."/>
            <person name="Cullen D."/>
        </authorList>
    </citation>
    <scope>NUCLEOTIDE SEQUENCE [LARGE SCALE GENOMIC DNA]</scope>
    <source>
        <strain evidence="4 5">11061_1 CR5-6</strain>
    </source>
</reference>
<evidence type="ECO:0000313" key="4">
    <source>
        <dbReference type="EMBL" id="KIP12267.1"/>
    </source>
</evidence>
<feature type="compositionally biased region" description="Polar residues" evidence="1">
    <location>
        <begin position="241"/>
        <end position="255"/>
    </location>
</feature>
<dbReference type="InterPro" id="IPR034753">
    <property type="entry name" value="hSac2"/>
</dbReference>
<feature type="compositionally biased region" description="Polar residues" evidence="1">
    <location>
        <begin position="23"/>
        <end position="32"/>
    </location>
</feature>
<dbReference type="EMBL" id="KN840440">
    <property type="protein sequence ID" value="KIP12267.1"/>
    <property type="molecule type" value="Genomic_DNA"/>
</dbReference>
<evidence type="ECO:0000259" key="2">
    <source>
        <dbReference type="PROSITE" id="PS50275"/>
    </source>
</evidence>
<dbReference type="InterPro" id="IPR022158">
    <property type="entry name" value="Inositol_phosphatase"/>
</dbReference>
<dbReference type="HOGENOM" id="CLU_006249_0_0_1"/>
<dbReference type="GO" id="GO:0046856">
    <property type="term" value="P:phosphatidylinositol dephosphorylation"/>
    <property type="evidence" value="ECO:0007669"/>
    <property type="project" value="TreeGrafter"/>
</dbReference>
<dbReference type="GO" id="GO:0043812">
    <property type="term" value="F:phosphatidylinositol-4-phosphate phosphatase activity"/>
    <property type="evidence" value="ECO:0007669"/>
    <property type="project" value="TreeGrafter"/>
</dbReference>
<dbReference type="PANTHER" id="PTHR45662:SF7">
    <property type="entry name" value="SACI DOMAIN PROTEIN (AFU_ORTHOLOGUE AFUA_1G15890)"/>
    <property type="match status" value="1"/>
</dbReference>
<keyword evidence="5" id="KW-1185">Reference proteome</keyword>
<dbReference type="OrthoDB" id="405996at2759"/>